<evidence type="ECO:0000313" key="2">
    <source>
        <dbReference type="Proteomes" id="UP001182171"/>
    </source>
</evidence>
<dbReference type="EMBL" id="OQ921331">
    <property type="protein sequence ID" value="WMX18804.1"/>
    <property type="molecule type" value="Genomic_DNA"/>
</dbReference>
<evidence type="ECO:0000313" key="1">
    <source>
        <dbReference type="EMBL" id="WMX18804.1"/>
    </source>
</evidence>
<sequence length="64" mass="7441">MATFNAAVEAIVELYFKEEFAEMEAKLSDLYDVSPELYRQAQVKLEDLIAEQHCLDEGEELDLW</sequence>
<proteinExistence type="predicted"/>
<dbReference type="Proteomes" id="UP001182171">
    <property type="component" value="Segment"/>
</dbReference>
<reference evidence="1" key="1">
    <citation type="submission" date="2023-05" db="EMBL/GenBank/DDBJ databases">
        <title>Complete genome sequence of three non-O157 smooth Escherichia coli infecting phages.</title>
        <authorList>
            <person name="Pas C."/>
            <person name="Briers Y."/>
            <person name="Fieseler L."/>
        </authorList>
    </citation>
    <scope>NUCLEOTIDE SEQUENCE</scope>
</reference>
<protein>
    <submittedName>
        <fullName evidence="1">Uncharacterized protein</fullName>
    </submittedName>
</protein>
<organism evidence="1 2">
    <name type="scientific">Escherichia phage vB_EcoP_PAS7</name>
    <dbReference type="NCBI Taxonomy" id="3053875"/>
    <lineage>
        <taxon>Viruses</taxon>
        <taxon>Duplodnaviria</taxon>
        <taxon>Heunggongvirae</taxon>
        <taxon>Uroviricota</taxon>
        <taxon>Caudoviricetes</taxon>
        <taxon>Autographivirales</taxon>
        <taxon>Autoscriptoviridae</taxon>
        <taxon>Slopekvirinae</taxon>
        <taxon>Cepavirus</taxon>
        <taxon>Cepavirus PAS7</taxon>
    </lineage>
</organism>
<accession>A0AA51Z301</accession>
<name>A0AA51Z301_9CAUD</name>
<keyword evidence="2" id="KW-1185">Reference proteome</keyword>